<evidence type="ECO:0000313" key="2">
    <source>
        <dbReference type="EMBL" id="GFH22255.1"/>
    </source>
</evidence>
<evidence type="ECO:0000256" key="1">
    <source>
        <dbReference type="SAM" id="MobiDB-lite"/>
    </source>
</evidence>
<dbReference type="EMBL" id="BLLF01002000">
    <property type="protein sequence ID" value="GFH22255.1"/>
    <property type="molecule type" value="Genomic_DNA"/>
</dbReference>
<name>A0A699ZJS1_HAELA</name>
<dbReference type="AlphaFoldDB" id="A0A699ZJS1"/>
<reference evidence="2 3" key="1">
    <citation type="submission" date="2020-02" db="EMBL/GenBank/DDBJ databases">
        <title>Draft genome sequence of Haematococcus lacustris strain NIES-144.</title>
        <authorList>
            <person name="Morimoto D."/>
            <person name="Nakagawa S."/>
            <person name="Yoshida T."/>
            <person name="Sawayama S."/>
        </authorList>
    </citation>
    <scope>NUCLEOTIDE SEQUENCE [LARGE SCALE GENOMIC DNA]</scope>
    <source>
        <strain evidence="2 3">NIES-144</strain>
    </source>
</reference>
<protein>
    <submittedName>
        <fullName evidence="2">Uncharacterized protein</fullName>
    </submittedName>
</protein>
<accession>A0A699ZJS1</accession>
<gene>
    <name evidence="2" type="ORF">HaLaN_19690</name>
</gene>
<sequence>MPGLFIATVTLYCIGKSAMKGKKRKGADGPKQPNPKQPKPKRKDKPDDLGWVGPVSPQGRVLKAKLKEAASSRI</sequence>
<proteinExistence type="predicted"/>
<dbReference type="Proteomes" id="UP000485058">
    <property type="component" value="Unassembled WGS sequence"/>
</dbReference>
<comment type="caution">
    <text evidence="2">The sequence shown here is derived from an EMBL/GenBank/DDBJ whole genome shotgun (WGS) entry which is preliminary data.</text>
</comment>
<organism evidence="2 3">
    <name type="scientific">Haematococcus lacustris</name>
    <name type="common">Green alga</name>
    <name type="synonym">Haematococcus pluvialis</name>
    <dbReference type="NCBI Taxonomy" id="44745"/>
    <lineage>
        <taxon>Eukaryota</taxon>
        <taxon>Viridiplantae</taxon>
        <taxon>Chlorophyta</taxon>
        <taxon>core chlorophytes</taxon>
        <taxon>Chlorophyceae</taxon>
        <taxon>CS clade</taxon>
        <taxon>Chlamydomonadales</taxon>
        <taxon>Haematococcaceae</taxon>
        <taxon>Haematococcus</taxon>
    </lineage>
</organism>
<keyword evidence="3" id="KW-1185">Reference proteome</keyword>
<feature type="region of interest" description="Disordered" evidence="1">
    <location>
        <begin position="19"/>
        <end position="56"/>
    </location>
</feature>
<evidence type="ECO:0000313" key="3">
    <source>
        <dbReference type="Proteomes" id="UP000485058"/>
    </source>
</evidence>